<dbReference type="RefSeq" id="WP_161350682.1">
    <property type="nucleotide sequence ID" value="NZ_WTUX01000010.1"/>
</dbReference>
<dbReference type="InterPro" id="IPR044878">
    <property type="entry name" value="UbiA_sf"/>
</dbReference>
<dbReference type="Proteomes" id="UP000467322">
    <property type="component" value="Unassembled WGS sequence"/>
</dbReference>
<evidence type="ECO:0000256" key="3">
    <source>
        <dbReference type="ARBA" id="ARBA00022692"/>
    </source>
</evidence>
<dbReference type="NCBIfam" id="NF006088">
    <property type="entry name" value="PRK08238.1"/>
    <property type="match status" value="1"/>
</dbReference>
<dbReference type="GO" id="GO:0016020">
    <property type="term" value="C:membrane"/>
    <property type="evidence" value="ECO:0007669"/>
    <property type="project" value="UniProtKB-SubCell"/>
</dbReference>
<dbReference type="CDD" id="cd13963">
    <property type="entry name" value="PT_UbiA_2"/>
    <property type="match status" value="1"/>
</dbReference>
<feature type="transmembrane region" description="Helical" evidence="6">
    <location>
        <begin position="319"/>
        <end position="339"/>
    </location>
</feature>
<evidence type="ECO:0000313" key="7">
    <source>
        <dbReference type="EMBL" id="MZR12570.1"/>
    </source>
</evidence>
<evidence type="ECO:0000256" key="5">
    <source>
        <dbReference type="ARBA" id="ARBA00023136"/>
    </source>
</evidence>
<dbReference type="InterPro" id="IPR050475">
    <property type="entry name" value="Prenyltransferase_related"/>
</dbReference>
<dbReference type="PANTHER" id="PTHR42723:SF1">
    <property type="entry name" value="CHLOROPHYLL SYNTHASE, CHLOROPLASTIC"/>
    <property type="match status" value="1"/>
</dbReference>
<dbReference type="PANTHER" id="PTHR42723">
    <property type="entry name" value="CHLOROPHYLL SYNTHASE"/>
    <property type="match status" value="1"/>
</dbReference>
<comment type="caution">
    <text evidence="7">The sequence shown here is derived from an EMBL/GenBank/DDBJ whole genome shotgun (WGS) entry which is preliminary data.</text>
</comment>
<dbReference type="Pfam" id="PF01040">
    <property type="entry name" value="UbiA"/>
    <property type="match status" value="1"/>
</dbReference>
<protein>
    <submittedName>
        <fullName evidence="7">UbiA family prenyltransferase</fullName>
    </submittedName>
</protein>
<feature type="transmembrane region" description="Helical" evidence="6">
    <location>
        <begin position="130"/>
        <end position="146"/>
    </location>
</feature>
<accession>A0A845LX93</accession>
<keyword evidence="5 6" id="KW-0472">Membrane</keyword>
<dbReference type="InterPro" id="IPR000537">
    <property type="entry name" value="UbiA_prenyltransferase"/>
</dbReference>
<evidence type="ECO:0000256" key="6">
    <source>
        <dbReference type="SAM" id="Phobius"/>
    </source>
</evidence>
<dbReference type="GO" id="GO:0016765">
    <property type="term" value="F:transferase activity, transferring alkyl or aryl (other than methyl) groups"/>
    <property type="evidence" value="ECO:0007669"/>
    <property type="project" value="InterPro"/>
</dbReference>
<reference evidence="7 8" key="1">
    <citation type="submission" date="2019-12" db="EMBL/GenBank/DDBJ databases">
        <title>Maritimibacter sp. nov. sp. isolated from sea sand.</title>
        <authorList>
            <person name="Kim J."/>
            <person name="Jeong S.E."/>
            <person name="Jung H.S."/>
            <person name="Jeon C.O."/>
        </authorList>
    </citation>
    <scope>NUCLEOTIDE SEQUENCE [LARGE SCALE GENOMIC DNA]</scope>
    <source>
        <strain evidence="7 8">DP07</strain>
    </source>
</reference>
<proteinExistence type="predicted"/>
<dbReference type="AlphaFoldDB" id="A0A845LX93"/>
<comment type="subcellular location">
    <subcellularLocation>
        <location evidence="1">Membrane</location>
        <topology evidence="1">Multi-pass membrane protein</topology>
    </subcellularLocation>
</comment>
<evidence type="ECO:0000256" key="1">
    <source>
        <dbReference type="ARBA" id="ARBA00004141"/>
    </source>
</evidence>
<name>A0A845LX93_9RHOB</name>
<keyword evidence="3 6" id="KW-0812">Transmembrane</keyword>
<keyword evidence="8" id="KW-1185">Reference proteome</keyword>
<feature type="transmembrane region" description="Helical" evidence="6">
    <location>
        <begin position="351"/>
        <end position="370"/>
    </location>
</feature>
<feature type="transmembrane region" description="Helical" evidence="6">
    <location>
        <begin position="390"/>
        <end position="407"/>
    </location>
</feature>
<organism evidence="7 8">
    <name type="scientific">Maritimibacter harenae</name>
    <dbReference type="NCBI Taxonomy" id="2606218"/>
    <lineage>
        <taxon>Bacteria</taxon>
        <taxon>Pseudomonadati</taxon>
        <taxon>Pseudomonadota</taxon>
        <taxon>Alphaproteobacteria</taxon>
        <taxon>Rhodobacterales</taxon>
        <taxon>Roseobacteraceae</taxon>
        <taxon>Maritimibacter</taxon>
    </lineage>
</organism>
<sequence>MNQTRPANADTLTVDLDRDLLHGNLAAELFWWNLSRDLRSLRDPRRRRVPNPARFPFDPEVVAACKAARAAGKRTVLTYGDHPELGAAVIRHLGCFDATEAGTARPADLPATRSQGGPREILRQMRPHQWVKNVLVFLPVFAAHAFTPLTILQALLAFLAFGLVASSVYTLNDLSDLDADRRHRTKRNRPFASGRLPVRYGGPMMATLLIAGFAVGALATPALVAVLALYFILTTAYSMALKGMLAVDIIVLAMLYTMRIVAGAAATGIVPSVWLLSFSIFLFLSLAAVKRLAELVELDSRGGAKAAAGRAYTVEDRPIIAMLATAAGYIAVLVLALYLDTPEVRALYDEPAALWGVGLVLLLWITRIVLLAHRGLVNEDPVVFALTDRASRIGLVACAVLFAVAALA</sequence>
<feature type="transmembrane region" description="Helical" evidence="6">
    <location>
        <begin position="205"/>
        <end position="233"/>
    </location>
</feature>
<feature type="transmembrane region" description="Helical" evidence="6">
    <location>
        <begin position="269"/>
        <end position="289"/>
    </location>
</feature>
<evidence type="ECO:0000256" key="2">
    <source>
        <dbReference type="ARBA" id="ARBA00022475"/>
    </source>
</evidence>
<gene>
    <name evidence="7" type="ORF">GQE99_06000</name>
</gene>
<dbReference type="Gene3D" id="1.10.357.140">
    <property type="entry name" value="UbiA prenyltransferase"/>
    <property type="match status" value="1"/>
</dbReference>
<dbReference type="EMBL" id="WTUX01000010">
    <property type="protein sequence ID" value="MZR12570.1"/>
    <property type="molecule type" value="Genomic_DNA"/>
</dbReference>
<keyword evidence="2" id="KW-1003">Cell membrane</keyword>
<evidence type="ECO:0000313" key="8">
    <source>
        <dbReference type="Proteomes" id="UP000467322"/>
    </source>
</evidence>
<keyword evidence="4 6" id="KW-1133">Transmembrane helix</keyword>
<evidence type="ECO:0000256" key="4">
    <source>
        <dbReference type="ARBA" id="ARBA00022989"/>
    </source>
</evidence>
<feature type="transmembrane region" description="Helical" evidence="6">
    <location>
        <begin position="239"/>
        <end position="257"/>
    </location>
</feature>
<keyword evidence="7" id="KW-0808">Transferase</keyword>